<accession>A0A9J6ZFK5</accession>
<dbReference type="PROSITE" id="PS01228">
    <property type="entry name" value="COF_1"/>
    <property type="match status" value="1"/>
</dbReference>
<dbReference type="NCBIfam" id="TIGR00099">
    <property type="entry name" value="Cof-subfamily"/>
    <property type="match status" value="1"/>
</dbReference>
<organism evidence="1 2">
    <name type="scientific">Candidatus Pristimantibacillus lignocellulolyticus</name>
    <dbReference type="NCBI Taxonomy" id="2994561"/>
    <lineage>
        <taxon>Bacteria</taxon>
        <taxon>Bacillati</taxon>
        <taxon>Bacillota</taxon>
        <taxon>Bacilli</taxon>
        <taxon>Bacillales</taxon>
        <taxon>Paenibacillaceae</taxon>
        <taxon>Candidatus Pristimantibacillus</taxon>
    </lineage>
</organism>
<dbReference type="Gene3D" id="3.40.50.1000">
    <property type="entry name" value="HAD superfamily/HAD-like"/>
    <property type="match status" value="1"/>
</dbReference>
<dbReference type="GO" id="GO:0000287">
    <property type="term" value="F:magnesium ion binding"/>
    <property type="evidence" value="ECO:0007669"/>
    <property type="project" value="TreeGrafter"/>
</dbReference>
<dbReference type="InterPro" id="IPR000150">
    <property type="entry name" value="Cof"/>
</dbReference>
<dbReference type="NCBIfam" id="TIGR01484">
    <property type="entry name" value="HAD-SF-IIB"/>
    <property type="match status" value="1"/>
</dbReference>
<dbReference type="InterPro" id="IPR023214">
    <property type="entry name" value="HAD_sf"/>
</dbReference>
<dbReference type="GO" id="GO:0005829">
    <property type="term" value="C:cytosol"/>
    <property type="evidence" value="ECO:0007669"/>
    <property type="project" value="TreeGrafter"/>
</dbReference>
<reference evidence="1" key="1">
    <citation type="submission" date="2022-05" db="EMBL/GenBank/DDBJ databases">
        <title>Novel bacterial taxa in a minimal lignocellulolytic consortium and its capacity to transform plastics disclosed by genome-resolved metagenomics.</title>
        <authorList>
            <person name="Rodriguez C.A.D."/>
            <person name="Diaz-Garcia L."/>
            <person name="Herrera K."/>
            <person name="Tarazona N.A."/>
            <person name="Sproer C."/>
            <person name="Overmann J."/>
            <person name="Jimenez D.J."/>
        </authorList>
    </citation>
    <scope>NUCLEOTIDE SEQUENCE</scope>
    <source>
        <strain evidence="1">MAG5</strain>
    </source>
</reference>
<sequence length="250" mass="28866">MSQYKLIALDMDGTVLNDQSEISEENVHWINKAREAGVTVMFSTGRGFKKAIDYAEQLQLDSPIITVNGSEIWEKPYQLLDRTLLDHRWINKCYELAQRYSDAWFWAYTTDEIYNKENWQHITEQYDQYEWLKFGYYVEDIEMITALRHEVEQWGELEISNSSPYNIEINPFDTSKATALVKLCAHMGIKMDQVIAVGDSLNDIKAIQQCGLGVAMGNAQEEVKHAADYITASNNDHGVAEVIRKFIFNM</sequence>
<dbReference type="InterPro" id="IPR036412">
    <property type="entry name" value="HAD-like_sf"/>
</dbReference>
<dbReference type="KEGG" id="plig:NAG76_00780"/>
<dbReference type="Pfam" id="PF08282">
    <property type="entry name" value="Hydrolase_3"/>
    <property type="match status" value="1"/>
</dbReference>
<dbReference type="CDD" id="cd07516">
    <property type="entry name" value="HAD_Pase"/>
    <property type="match status" value="1"/>
</dbReference>
<dbReference type="Proteomes" id="UP001056756">
    <property type="component" value="Chromosome"/>
</dbReference>
<dbReference type="AlphaFoldDB" id="A0A9J6ZFK5"/>
<dbReference type="InterPro" id="IPR006379">
    <property type="entry name" value="HAD-SF_hydro_IIB"/>
</dbReference>
<dbReference type="PANTHER" id="PTHR10000">
    <property type="entry name" value="PHOSPHOSERINE PHOSPHATASE"/>
    <property type="match status" value="1"/>
</dbReference>
<dbReference type="PANTHER" id="PTHR10000:SF55">
    <property type="entry name" value="5-AMINO-6-(5-PHOSPHO-D-RIBITYLAMINO)URACIL PHOSPHATASE YCSE"/>
    <property type="match status" value="1"/>
</dbReference>
<dbReference type="EMBL" id="CP097899">
    <property type="protein sequence ID" value="URN94828.1"/>
    <property type="molecule type" value="Genomic_DNA"/>
</dbReference>
<protein>
    <submittedName>
        <fullName evidence="1">Cof-type HAD-IIB family hydrolase</fullName>
    </submittedName>
</protein>
<dbReference type="Gene3D" id="3.30.1240.10">
    <property type="match status" value="1"/>
</dbReference>
<keyword evidence="1" id="KW-0378">Hydrolase</keyword>
<name>A0A9J6ZFK5_9BACL</name>
<gene>
    <name evidence="1" type="ORF">NAG76_00780</name>
</gene>
<dbReference type="GO" id="GO:0016791">
    <property type="term" value="F:phosphatase activity"/>
    <property type="evidence" value="ECO:0007669"/>
    <property type="project" value="TreeGrafter"/>
</dbReference>
<evidence type="ECO:0000313" key="1">
    <source>
        <dbReference type="EMBL" id="URN94828.1"/>
    </source>
</evidence>
<evidence type="ECO:0000313" key="2">
    <source>
        <dbReference type="Proteomes" id="UP001056756"/>
    </source>
</evidence>
<proteinExistence type="predicted"/>
<dbReference type="SUPFAM" id="SSF56784">
    <property type="entry name" value="HAD-like"/>
    <property type="match status" value="1"/>
</dbReference>
<dbReference type="SFLD" id="SFLDS00003">
    <property type="entry name" value="Haloacid_Dehalogenase"/>
    <property type="match status" value="1"/>
</dbReference>
<dbReference type="SFLD" id="SFLDG01140">
    <property type="entry name" value="C2.B:_Phosphomannomutase_and_P"/>
    <property type="match status" value="1"/>
</dbReference>